<dbReference type="PANTHER" id="PTHR11102">
    <property type="entry name" value="SEL-1-LIKE PROTEIN"/>
    <property type="match status" value="1"/>
</dbReference>
<evidence type="ECO:0000313" key="2">
    <source>
        <dbReference type="EMBL" id="PJG85638.1"/>
    </source>
</evidence>
<evidence type="ECO:0000313" key="3">
    <source>
        <dbReference type="Proteomes" id="UP000229329"/>
    </source>
</evidence>
<dbReference type="Pfam" id="PF19933">
    <property type="entry name" value="DUF6396"/>
    <property type="match status" value="1"/>
</dbReference>
<protein>
    <recommendedName>
        <fullName evidence="1">DUF6396 domain-containing protein</fullName>
    </recommendedName>
</protein>
<dbReference type="PROSITE" id="PS51257">
    <property type="entry name" value="PROKAR_LIPOPROTEIN"/>
    <property type="match status" value="1"/>
</dbReference>
<accession>A0A2M8S3I8</accession>
<dbReference type="Proteomes" id="UP000229329">
    <property type="component" value="Unassembled WGS sequence"/>
</dbReference>
<dbReference type="InterPro" id="IPR011990">
    <property type="entry name" value="TPR-like_helical_dom_sf"/>
</dbReference>
<sequence>MKQKIVIIGLALAGITACTDLNPAFTEKPSMQTKTDSITDLTFTCVQETRPPLSPETQQLYLYAYYHDLHNMWLGKKGDDVWKSTERYYRIAAANGDYKANVRLQYLIESGRIIVKKPQKTVYELNKALEKQLPATAYYNLYGYLTNGYGVKTEKGGQFAYLRKAADLGSREAQYELGILLRQIKDKETLSFRLQLSEQLFECASKQGMKEASEKLGISFQVDKKYKLSLQAYHQGVKDGSALSARRLMRPFKSKIDKSNEIDYLALSPDPERAKRYEMIEEYLYDNSYLNPTVPELDEIVPLPPAKLPAWDGKIAFQRWYEGASPPKPSEELMQKLADQAGLDVTTGLPKK</sequence>
<proteinExistence type="predicted"/>
<dbReference type="EMBL" id="PHHA01000009">
    <property type="protein sequence ID" value="PJG85638.1"/>
    <property type="molecule type" value="Genomic_DNA"/>
</dbReference>
<comment type="caution">
    <text evidence="2">The sequence shown here is derived from an EMBL/GenBank/DDBJ whole genome shotgun (WGS) entry which is preliminary data.</text>
</comment>
<evidence type="ECO:0000259" key="1">
    <source>
        <dbReference type="Pfam" id="PF19933"/>
    </source>
</evidence>
<gene>
    <name evidence="2" type="ORF">CVP05_05615</name>
</gene>
<dbReference type="OrthoDB" id="5670359at2"/>
<dbReference type="Gene3D" id="1.25.40.10">
    <property type="entry name" value="Tetratricopeptide repeat domain"/>
    <property type="match status" value="1"/>
</dbReference>
<dbReference type="InterPro" id="IPR045653">
    <property type="entry name" value="DUF6396"/>
</dbReference>
<dbReference type="AlphaFoldDB" id="A0A2M8S3I8"/>
<dbReference type="SUPFAM" id="SSF81901">
    <property type="entry name" value="HCP-like"/>
    <property type="match status" value="1"/>
</dbReference>
<feature type="domain" description="DUF6396" evidence="1">
    <location>
        <begin position="244"/>
        <end position="350"/>
    </location>
</feature>
<dbReference type="InterPro" id="IPR050767">
    <property type="entry name" value="Sel1_AlgK"/>
</dbReference>
<reference evidence="2 3" key="1">
    <citation type="submission" date="2017-11" db="EMBL/GenBank/DDBJ databases">
        <title>Reclassification of Bisgaard taxon 7 as Conservatibacter flavescens gen. nov., sp. nov.</title>
        <authorList>
            <person name="Christensen H."/>
        </authorList>
    </citation>
    <scope>NUCLEOTIDE SEQUENCE [LARGE SCALE GENOMIC DNA]</scope>
    <source>
        <strain evidence="2 3">7_4</strain>
    </source>
</reference>
<dbReference type="PANTHER" id="PTHR11102:SF160">
    <property type="entry name" value="ERAD-ASSOCIATED E3 UBIQUITIN-PROTEIN LIGASE COMPONENT HRD3"/>
    <property type="match status" value="1"/>
</dbReference>
<organism evidence="2 3">
    <name type="scientific">Conservatibacter flavescens</name>
    <dbReference type="NCBI Taxonomy" id="28161"/>
    <lineage>
        <taxon>Bacteria</taxon>
        <taxon>Pseudomonadati</taxon>
        <taxon>Pseudomonadota</taxon>
        <taxon>Gammaproteobacteria</taxon>
        <taxon>Pasteurellales</taxon>
        <taxon>Pasteurellaceae</taxon>
        <taxon>Conservatibacter</taxon>
    </lineage>
</organism>
<name>A0A2M8S3I8_9PAST</name>
<dbReference type="RefSeq" id="WP_100288594.1">
    <property type="nucleotide sequence ID" value="NZ_PHHA01000009.1"/>
</dbReference>
<keyword evidence="3" id="KW-1185">Reference proteome</keyword>